<dbReference type="PANTHER" id="PTHR10627">
    <property type="entry name" value="SCP160"/>
    <property type="match status" value="1"/>
</dbReference>
<feature type="compositionally biased region" description="Polar residues" evidence="2">
    <location>
        <begin position="58"/>
        <end position="79"/>
    </location>
</feature>
<dbReference type="Gene3D" id="1.10.150.50">
    <property type="entry name" value="Transcription Factor, Ets-1"/>
    <property type="match status" value="1"/>
</dbReference>
<dbReference type="Proteomes" id="UP000813463">
    <property type="component" value="Chromosome 5"/>
</dbReference>
<dbReference type="RefSeq" id="XP_056684827.1">
    <property type="nucleotide sequence ID" value="XM_056828849.1"/>
</dbReference>
<evidence type="ECO:0000313" key="8">
    <source>
        <dbReference type="RefSeq" id="XP_056684828.1"/>
    </source>
</evidence>
<evidence type="ECO:0000313" key="9">
    <source>
        <dbReference type="RefSeq" id="XP_056684829.1"/>
    </source>
</evidence>
<feature type="compositionally biased region" description="Polar residues" evidence="2">
    <location>
        <begin position="141"/>
        <end position="150"/>
    </location>
</feature>
<dbReference type="PANTHER" id="PTHR10627:SF69">
    <property type="entry name" value="PROTEIN BICAUDAL C"/>
    <property type="match status" value="1"/>
</dbReference>
<feature type="region of interest" description="Disordered" evidence="2">
    <location>
        <begin position="129"/>
        <end position="192"/>
    </location>
</feature>
<dbReference type="InterPro" id="IPR001660">
    <property type="entry name" value="SAM"/>
</dbReference>
<dbReference type="KEGG" id="soe:110784642"/>
<dbReference type="AlphaFoldDB" id="A0A9R0JRZ0"/>
<evidence type="ECO:0000256" key="1">
    <source>
        <dbReference type="ARBA" id="ARBA00022737"/>
    </source>
</evidence>
<dbReference type="RefSeq" id="XP_021844795.1">
    <property type="nucleotide sequence ID" value="XM_021989103.1"/>
</dbReference>
<dbReference type="GeneID" id="110784642"/>
<evidence type="ECO:0000313" key="7">
    <source>
        <dbReference type="RefSeq" id="XP_056684827.1"/>
    </source>
</evidence>
<accession>A0A9R0JRZ0</accession>
<dbReference type="RefSeq" id="XP_056684828.1">
    <property type="nucleotide sequence ID" value="XM_056828850.1"/>
</dbReference>
<dbReference type="CDD" id="cd09487">
    <property type="entry name" value="SAM_superfamily"/>
    <property type="match status" value="1"/>
</dbReference>
<feature type="compositionally biased region" description="Polar residues" evidence="2">
    <location>
        <begin position="23"/>
        <end position="37"/>
    </location>
</feature>
<reference evidence="4" key="1">
    <citation type="journal article" date="2021" name="Nat. Commun.">
        <title>Genomic analyses provide insights into spinach domestication and the genetic basis of agronomic traits.</title>
        <authorList>
            <person name="Cai X."/>
            <person name="Sun X."/>
            <person name="Xu C."/>
            <person name="Sun H."/>
            <person name="Wang X."/>
            <person name="Ge C."/>
            <person name="Zhang Z."/>
            <person name="Wang Q."/>
            <person name="Fei Z."/>
            <person name="Jiao C."/>
            <person name="Wang Q."/>
        </authorList>
    </citation>
    <scope>NUCLEOTIDE SEQUENCE [LARGE SCALE GENOMIC DNA]</scope>
    <source>
        <strain evidence="4">cv. Varoflay</strain>
    </source>
</reference>
<evidence type="ECO:0000256" key="2">
    <source>
        <dbReference type="SAM" id="MobiDB-lite"/>
    </source>
</evidence>
<keyword evidence="1" id="KW-0677">Repeat</keyword>
<protein>
    <submittedName>
        <fullName evidence="5 6">Uncharacterized protein LOC110784642</fullName>
    </submittedName>
</protein>
<name>A0A9R0JRZ0_SPIOL</name>
<proteinExistence type="predicted"/>
<dbReference type="Pfam" id="PF07647">
    <property type="entry name" value="SAM_2"/>
    <property type="match status" value="1"/>
</dbReference>
<keyword evidence="4" id="KW-1185">Reference proteome</keyword>
<organism evidence="4 5">
    <name type="scientific">Spinacia oleracea</name>
    <name type="common">Spinach</name>
    <dbReference type="NCBI Taxonomy" id="3562"/>
    <lineage>
        <taxon>Eukaryota</taxon>
        <taxon>Viridiplantae</taxon>
        <taxon>Streptophyta</taxon>
        <taxon>Embryophyta</taxon>
        <taxon>Tracheophyta</taxon>
        <taxon>Spermatophyta</taxon>
        <taxon>Magnoliopsida</taxon>
        <taxon>eudicotyledons</taxon>
        <taxon>Gunneridae</taxon>
        <taxon>Pentapetalae</taxon>
        <taxon>Caryophyllales</taxon>
        <taxon>Chenopodiaceae</taxon>
        <taxon>Chenopodioideae</taxon>
        <taxon>Anserineae</taxon>
        <taxon>Spinacia</taxon>
    </lineage>
</organism>
<dbReference type="InterPro" id="IPR013761">
    <property type="entry name" value="SAM/pointed_sf"/>
</dbReference>
<dbReference type="RefSeq" id="XP_056684829.1">
    <property type="nucleotide sequence ID" value="XM_056828851.1"/>
</dbReference>
<feature type="region of interest" description="Disordered" evidence="2">
    <location>
        <begin position="1"/>
        <end position="90"/>
    </location>
</feature>
<gene>
    <name evidence="5 6 7 8 9" type="primary">LOC110784642</name>
</gene>
<evidence type="ECO:0000313" key="6">
    <source>
        <dbReference type="RefSeq" id="XP_021844796.1"/>
    </source>
</evidence>
<dbReference type="SUPFAM" id="SSF47769">
    <property type="entry name" value="SAM/Pointed domain"/>
    <property type="match status" value="1"/>
</dbReference>
<feature type="domain" description="SAM" evidence="3">
    <location>
        <begin position="195"/>
        <end position="258"/>
    </location>
</feature>
<dbReference type="RefSeq" id="XP_021844796.1">
    <property type="nucleotide sequence ID" value="XM_021989104.1"/>
</dbReference>
<evidence type="ECO:0000259" key="3">
    <source>
        <dbReference type="PROSITE" id="PS50105"/>
    </source>
</evidence>
<evidence type="ECO:0000313" key="5">
    <source>
        <dbReference type="RefSeq" id="XP_021844795.1"/>
    </source>
</evidence>
<dbReference type="SMART" id="SM00454">
    <property type="entry name" value="SAM"/>
    <property type="match status" value="1"/>
</dbReference>
<reference evidence="5 6" key="2">
    <citation type="submission" date="2025-04" db="UniProtKB">
        <authorList>
            <consortium name="RefSeq"/>
        </authorList>
    </citation>
    <scope>IDENTIFICATION</scope>
    <source>
        <tissue evidence="7 8">Leaf</tissue>
    </source>
</reference>
<dbReference type="PROSITE" id="PS50105">
    <property type="entry name" value="SAM_DOMAIN"/>
    <property type="match status" value="1"/>
</dbReference>
<evidence type="ECO:0000313" key="4">
    <source>
        <dbReference type="Proteomes" id="UP000813463"/>
    </source>
</evidence>
<dbReference type="OrthoDB" id="539213at2759"/>
<sequence length="260" mass="28808">MAVAQQHQPQEPHFNGGGGAQPPISSTSMAENMNFTSKRQRRPSVRLVEIGDQPAAALTNQWKPINRSSKSRPLTNLSGLNEGKGEKGDANFDNLAIGSWRTKGLNAKRQSKRPRTNWELNELGVGGDEFSRDFEMEGSESPLNEQNPVHSSKDNEKNLQFRATTSVRERIGEDGVGLDGPSDDNGGHSARGWGGEVDGVRAWLNELGLSRYRPVFEFHEVDEEVLPLLTLEDLKDMGIHAVGSRRKMFCAIQKLNKEFS</sequence>